<reference evidence="1" key="1">
    <citation type="submission" date="2023-05" db="EMBL/GenBank/DDBJ databases">
        <title>Nepenthes gracilis genome sequencing.</title>
        <authorList>
            <person name="Fukushima K."/>
        </authorList>
    </citation>
    <scope>NUCLEOTIDE SEQUENCE</scope>
    <source>
        <strain evidence="1">SING2019-196</strain>
    </source>
</reference>
<keyword evidence="2" id="KW-1185">Reference proteome</keyword>
<evidence type="ECO:0000313" key="1">
    <source>
        <dbReference type="EMBL" id="GMH08591.1"/>
    </source>
</evidence>
<sequence length="387" mass="40816">MVFDLLLVECIVGCKLLLNLLLNSSNRSRRCLATGQLQKVIAILCLRLLWARVVVMELLCYGESQKDCTHSSLVASIPEARFLADDYVVAPICGGAPSCSDGLPPNSGGSSSGMLVHKQNFGPVSSSSGGLVKSPSVVSKTILPNDLSGPCSGAPEAYRAVAVPGFCWDGLCVELKVWFCDGLLYSKNFDAVVNCMTDGADLGSVDIVVGCFWKFGAEDVGVGKSCLRLMASCWNGLCSRSFAGRSIAGGFCRRFLALENWGAECAASFFAANRWFSMPMLLLKVDWALTVARVNSFFPVIAEHGLCSMLTCGCVRCSSCVVVMELLYCGDVAVTSLDGSSSLYKAVCHAVLAFSMPIAGLLIVACVAAGLQSAVAGCSSAEVQGYV</sequence>
<name>A0AAD3SD43_NEPGR</name>
<organism evidence="1 2">
    <name type="scientific">Nepenthes gracilis</name>
    <name type="common">Slender pitcher plant</name>
    <dbReference type="NCBI Taxonomy" id="150966"/>
    <lineage>
        <taxon>Eukaryota</taxon>
        <taxon>Viridiplantae</taxon>
        <taxon>Streptophyta</taxon>
        <taxon>Embryophyta</taxon>
        <taxon>Tracheophyta</taxon>
        <taxon>Spermatophyta</taxon>
        <taxon>Magnoliopsida</taxon>
        <taxon>eudicotyledons</taxon>
        <taxon>Gunneridae</taxon>
        <taxon>Pentapetalae</taxon>
        <taxon>Caryophyllales</taxon>
        <taxon>Nepenthaceae</taxon>
        <taxon>Nepenthes</taxon>
    </lineage>
</organism>
<proteinExistence type="predicted"/>
<gene>
    <name evidence="1" type="ORF">Nepgr_010431</name>
</gene>
<dbReference type="AlphaFoldDB" id="A0AAD3SD43"/>
<protein>
    <submittedName>
        <fullName evidence="1">Uncharacterized protein</fullName>
    </submittedName>
</protein>
<dbReference type="Proteomes" id="UP001279734">
    <property type="component" value="Unassembled WGS sequence"/>
</dbReference>
<accession>A0AAD3SD43</accession>
<evidence type="ECO:0000313" key="2">
    <source>
        <dbReference type="Proteomes" id="UP001279734"/>
    </source>
</evidence>
<comment type="caution">
    <text evidence="1">The sequence shown here is derived from an EMBL/GenBank/DDBJ whole genome shotgun (WGS) entry which is preliminary data.</text>
</comment>
<dbReference type="EMBL" id="BSYO01000008">
    <property type="protein sequence ID" value="GMH08591.1"/>
    <property type="molecule type" value="Genomic_DNA"/>
</dbReference>